<dbReference type="EMBL" id="BOMW01000015">
    <property type="protein sequence ID" value="GIF03995.1"/>
    <property type="molecule type" value="Genomic_DNA"/>
</dbReference>
<comment type="caution">
    <text evidence="2">The sequence shown here is derived from an EMBL/GenBank/DDBJ whole genome shotgun (WGS) entry which is preliminary data.</text>
</comment>
<proteinExistence type="predicted"/>
<evidence type="ECO:0000313" key="2">
    <source>
        <dbReference type="EMBL" id="GIF03995.1"/>
    </source>
</evidence>
<dbReference type="Gene3D" id="3.20.20.100">
    <property type="entry name" value="NADP-dependent oxidoreductase domain"/>
    <property type="match status" value="1"/>
</dbReference>
<dbReference type="RefSeq" id="WP_203677698.1">
    <property type="nucleotide sequence ID" value="NZ_BOMW01000015.1"/>
</dbReference>
<evidence type="ECO:0000313" key="3">
    <source>
        <dbReference type="Proteomes" id="UP000629619"/>
    </source>
</evidence>
<organism evidence="2 3">
    <name type="scientific">Actinoplanes siamensis</name>
    <dbReference type="NCBI Taxonomy" id="1223317"/>
    <lineage>
        <taxon>Bacteria</taxon>
        <taxon>Bacillati</taxon>
        <taxon>Actinomycetota</taxon>
        <taxon>Actinomycetes</taxon>
        <taxon>Micromonosporales</taxon>
        <taxon>Micromonosporaceae</taxon>
        <taxon>Actinoplanes</taxon>
    </lineage>
</organism>
<dbReference type="Pfam" id="PF00248">
    <property type="entry name" value="Aldo_ket_red"/>
    <property type="match status" value="1"/>
</dbReference>
<sequence length="79" mass="8466">MENYEGPDMDARLAVLREIAHEAGSTPNRTVLAWLLHQTGPSVVPLIGPRTPQQLDDLLPALDIKLDAGQLARLDAAGA</sequence>
<reference evidence="2" key="1">
    <citation type="submission" date="2021-01" db="EMBL/GenBank/DDBJ databases">
        <title>Whole genome shotgun sequence of Actinoplanes siamensis NBRC 109076.</title>
        <authorList>
            <person name="Komaki H."/>
            <person name="Tamura T."/>
        </authorList>
    </citation>
    <scope>NUCLEOTIDE SEQUENCE</scope>
    <source>
        <strain evidence="2">NBRC 109076</strain>
    </source>
</reference>
<protein>
    <recommendedName>
        <fullName evidence="1">NADP-dependent oxidoreductase domain-containing protein</fullName>
    </recommendedName>
</protein>
<dbReference type="InterPro" id="IPR036812">
    <property type="entry name" value="NAD(P)_OxRdtase_dom_sf"/>
</dbReference>
<keyword evidence="3" id="KW-1185">Reference proteome</keyword>
<dbReference type="AlphaFoldDB" id="A0A919N416"/>
<dbReference type="Proteomes" id="UP000629619">
    <property type="component" value="Unassembled WGS sequence"/>
</dbReference>
<accession>A0A919N416</accession>
<dbReference type="InterPro" id="IPR023210">
    <property type="entry name" value="NADP_OxRdtase_dom"/>
</dbReference>
<gene>
    <name evidence="2" type="ORF">Asi03nite_15330</name>
</gene>
<evidence type="ECO:0000259" key="1">
    <source>
        <dbReference type="Pfam" id="PF00248"/>
    </source>
</evidence>
<name>A0A919N416_9ACTN</name>
<dbReference type="SUPFAM" id="SSF51430">
    <property type="entry name" value="NAD(P)-linked oxidoreductase"/>
    <property type="match status" value="1"/>
</dbReference>
<feature type="domain" description="NADP-dependent oxidoreductase" evidence="1">
    <location>
        <begin position="11"/>
        <end position="77"/>
    </location>
</feature>